<dbReference type="Pfam" id="PF00892">
    <property type="entry name" value="EamA"/>
    <property type="match status" value="1"/>
</dbReference>
<dbReference type="KEGG" id="ddz:DSYM_16150"/>
<keyword evidence="1" id="KW-1133">Transmembrane helix</keyword>
<keyword evidence="1" id="KW-0812">Transmembrane</keyword>
<feature type="domain" description="EamA" evidence="2">
    <location>
        <begin position="155"/>
        <end position="283"/>
    </location>
</feature>
<evidence type="ECO:0000259" key="2">
    <source>
        <dbReference type="Pfam" id="PF00892"/>
    </source>
</evidence>
<feature type="transmembrane region" description="Helical" evidence="1">
    <location>
        <begin position="213"/>
        <end position="231"/>
    </location>
</feature>
<reference evidence="3" key="1">
    <citation type="journal article" name="DNA Res.">
        <title>The physiological potential of anammox bacteria as revealed by their core genome structure.</title>
        <authorList>
            <person name="Okubo T."/>
            <person name="Toyoda A."/>
            <person name="Fukuhara K."/>
            <person name="Uchiyama I."/>
            <person name="Harigaya Y."/>
            <person name="Kuroiwa M."/>
            <person name="Suzuki T."/>
            <person name="Murakami Y."/>
            <person name="Suwa Y."/>
            <person name="Takami H."/>
        </authorList>
    </citation>
    <scope>NUCLEOTIDE SEQUENCE</scope>
    <source>
        <strain evidence="3">317325-3</strain>
    </source>
</reference>
<gene>
    <name evidence="3" type="ORF">DSYM_16150</name>
</gene>
<dbReference type="AlphaFoldDB" id="A0A809RXJ8"/>
<dbReference type="GO" id="GO:0016020">
    <property type="term" value="C:membrane"/>
    <property type="evidence" value="ECO:0007669"/>
    <property type="project" value="InterPro"/>
</dbReference>
<feature type="transmembrane region" description="Helical" evidence="1">
    <location>
        <begin position="153"/>
        <end position="172"/>
    </location>
</feature>
<protein>
    <recommendedName>
        <fullName evidence="2">EamA domain-containing protein</fullName>
    </recommendedName>
</protein>
<feature type="transmembrane region" description="Helical" evidence="1">
    <location>
        <begin position="123"/>
        <end position="141"/>
    </location>
</feature>
<feature type="transmembrane region" description="Helical" evidence="1">
    <location>
        <begin position="71"/>
        <end position="89"/>
    </location>
</feature>
<sequence length="295" mass="31151">MRESHFAKHSVALVSLLAGATIWGLIWYPYRVLEGMGVSAALGATLTYFVAWLIGLPLLRGPLAGVRPNRMLLLIALVAGGCNLGYVLATVHGEVMRVLLLFYLAPLWTVLLARLLLNEKVSLAGTAVIALSLAGAVVMLWQPRLGLPLPGSGAEWLGLVAGFLFAFANVLIRKARDLTIEAKSMAVFAGVVAVGLCALPLEPAPLALPTATGWLLVGVIGLVLLATNLFVQYGLTHTTANRAIVIFLFELVVAAFASWLLAGEAMTAKEWIGGAMIVAASLFSGKLEEGDCRPA</sequence>
<accession>A0A809RXJ8</accession>
<dbReference type="Proteomes" id="UP000662914">
    <property type="component" value="Chromosome"/>
</dbReference>
<dbReference type="EMBL" id="AP021857">
    <property type="protein sequence ID" value="BBO20916.1"/>
    <property type="molecule type" value="Genomic_DNA"/>
</dbReference>
<dbReference type="PANTHER" id="PTHR22911:SF79">
    <property type="entry name" value="MOBA-LIKE NTP TRANSFERASE DOMAIN-CONTAINING PROTEIN"/>
    <property type="match status" value="1"/>
</dbReference>
<feature type="transmembrane region" description="Helical" evidence="1">
    <location>
        <begin position="95"/>
        <end position="116"/>
    </location>
</feature>
<feature type="transmembrane region" description="Helical" evidence="1">
    <location>
        <begin position="12"/>
        <end position="30"/>
    </location>
</feature>
<dbReference type="InterPro" id="IPR037185">
    <property type="entry name" value="EmrE-like"/>
</dbReference>
<keyword evidence="1" id="KW-0472">Membrane</keyword>
<evidence type="ECO:0000313" key="3">
    <source>
        <dbReference type="EMBL" id="BBO20916.1"/>
    </source>
</evidence>
<feature type="transmembrane region" description="Helical" evidence="1">
    <location>
        <begin position="36"/>
        <end position="59"/>
    </location>
</feature>
<organism evidence="3 4">
    <name type="scientific">Candidatus Desulfobacillus denitrificans</name>
    <dbReference type="NCBI Taxonomy" id="2608985"/>
    <lineage>
        <taxon>Bacteria</taxon>
        <taxon>Pseudomonadati</taxon>
        <taxon>Pseudomonadota</taxon>
        <taxon>Betaproteobacteria</taxon>
        <taxon>Candidatus Desulfobacillus</taxon>
    </lineage>
</organism>
<feature type="transmembrane region" description="Helical" evidence="1">
    <location>
        <begin position="243"/>
        <end position="262"/>
    </location>
</feature>
<name>A0A809RXJ8_9PROT</name>
<evidence type="ECO:0000256" key="1">
    <source>
        <dbReference type="SAM" id="Phobius"/>
    </source>
</evidence>
<proteinExistence type="predicted"/>
<feature type="transmembrane region" description="Helical" evidence="1">
    <location>
        <begin position="184"/>
        <end position="201"/>
    </location>
</feature>
<evidence type="ECO:0000313" key="4">
    <source>
        <dbReference type="Proteomes" id="UP000662914"/>
    </source>
</evidence>
<dbReference type="PANTHER" id="PTHR22911">
    <property type="entry name" value="ACYL-MALONYL CONDENSING ENZYME-RELATED"/>
    <property type="match status" value="1"/>
</dbReference>
<dbReference type="InterPro" id="IPR000620">
    <property type="entry name" value="EamA_dom"/>
</dbReference>
<dbReference type="SUPFAM" id="SSF103481">
    <property type="entry name" value="Multidrug resistance efflux transporter EmrE"/>
    <property type="match status" value="2"/>
</dbReference>